<dbReference type="AlphaFoldDB" id="A0A2J7PEA4"/>
<name>A0A2J7PEA4_9NEOP</name>
<sequence length="670" mass="75096">MTIPGDHLLHLHPTRDCAMYIKCQELDKKNNMKLEYSLSFCRSVSVEVGNVDLVVQACKACQRHLLQQWHVYAAQGVPHSERNYALRKRPAPALDTTTFICYTCALEYPSSSIRLLYCCPNSEKEPYFPNIGTLQRPPGALPISPQGVVQVCSICFKTIPQKHQVFSGGGTYNNPVEDSEVGRKQGLSPRPAAVKSPASASGSDIRFKPYELASVRSSSAGNVTSASPGPVMPEQNGSGQQTMATTNSSNSNLQNYRCYICAGLFPRSHMKWLSTSPEGMNSHAMHFPCLRNIACTSENACVDSHGRILACSRCVSHLAQQWESLEADRVPLERRSCHLSSAWEAVKTEPECLKLLNLQLEAVARKQLVKTQQAGKGLVGAVQCQFRMKINLCKPYCKCSSEGGHKPLDFFTDLCDALVSSNILFLALKNEKLKNFLEVNCGNSILDESTLRKIYLSKRYNSILELIRNEVHGKKILISIDETRNMEARCMANVIIGTLEIAGPVKGLQEACDDAALSYRTVAKWVKLFCKGRDAIQDSRRSGRPHVDNHTIQLLASLLDVDHQWAAWELAAEVGLCHKTVLHILHDILGYRKIPAHWVPHAMSEVQQWQRYAISQDLLDWYQREGDDFLRRIVTLDETWARSYEPHLKRQSNEWKHPGSPCPKKVNPTQ</sequence>
<evidence type="ECO:0000313" key="3">
    <source>
        <dbReference type="Proteomes" id="UP000235965"/>
    </source>
</evidence>
<dbReference type="InterPro" id="IPR036397">
    <property type="entry name" value="RNaseH_sf"/>
</dbReference>
<keyword evidence="3" id="KW-1185">Reference proteome</keyword>
<protein>
    <submittedName>
        <fullName evidence="2">Uncharacterized protein</fullName>
    </submittedName>
</protein>
<dbReference type="EMBL" id="NEVH01026103">
    <property type="protein sequence ID" value="PNF14671.1"/>
    <property type="molecule type" value="Genomic_DNA"/>
</dbReference>
<comment type="caution">
    <text evidence="2">The sequence shown here is derived from an EMBL/GenBank/DDBJ whole genome shotgun (WGS) entry which is preliminary data.</text>
</comment>
<dbReference type="InParanoid" id="A0A2J7PEA4"/>
<feature type="region of interest" description="Disordered" evidence="1">
    <location>
        <begin position="167"/>
        <end position="202"/>
    </location>
</feature>
<evidence type="ECO:0000313" key="2">
    <source>
        <dbReference type="EMBL" id="PNF14671.1"/>
    </source>
</evidence>
<feature type="region of interest" description="Disordered" evidence="1">
    <location>
        <begin position="218"/>
        <end position="248"/>
    </location>
</feature>
<dbReference type="OrthoDB" id="8744624at2759"/>
<reference evidence="2 3" key="1">
    <citation type="submission" date="2017-12" db="EMBL/GenBank/DDBJ databases">
        <title>Hemimetabolous genomes reveal molecular basis of termite eusociality.</title>
        <authorList>
            <person name="Harrison M.C."/>
            <person name="Jongepier E."/>
            <person name="Robertson H.M."/>
            <person name="Arning N."/>
            <person name="Bitard-Feildel T."/>
            <person name="Chao H."/>
            <person name="Childers C.P."/>
            <person name="Dinh H."/>
            <person name="Doddapaneni H."/>
            <person name="Dugan S."/>
            <person name="Gowin J."/>
            <person name="Greiner C."/>
            <person name="Han Y."/>
            <person name="Hu H."/>
            <person name="Hughes D.S.T."/>
            <person name="Huylmans A.-K."/>
            <person name="Kemena C."/>
            <person name="Kremer L.P.M."/>
            <person name="Lee S.L."/>
            <person name="Lopez-Ezquerra A."/>
            <person name="Mallet L."/>
            <person name="Monroy-Kuhn J.M."/>
            <person name="Moser A."/>
            <person name="Murali S.C."/>
            <person name="Muzny D.M."/>
            <person name="Otani S."/>
            <person name="Piulachs M.-D."/>
            <person name="Poelchau M."/>
            <person name="Qu J."/>
            <person name="Schaub F."/>
            <person name="Wada-Katsumata A."/>
            <person name="Worley K.C."/>
            <person name="Xie Q."/>
            <person name="Ylla G."/>
            <person name="Poulsen M."/>
            <person name="Gibbs R.A."/>
            <person name="Schal C."/>
            <person name="Richards S."/>
            <person name="Belles X."/>
            <person name="Korb J."/>
            <person name="Bornberg-Bauer E."/>
        </authorList>
    </citation>
    <scope>NUCLEOTIDE SEQUENCE [LARGE SCALE GENOMIC DNA]</scope>
    <source>
        <tissue evidence="2">Whole body</tissue>
    </source>
</reference>
<dbReference type="STRING" id="105785.A0A2J7PEA4"/>
<dbReference type="Gene3D" id="3.30.420.10">
    <property type="entry name" value="Ribonuclease H-like superfamily/Ribonuclease H"/>
    <property type="match status" value="1"/>
</dbReference>
<organism evidence="2 3">
    <name type="scientific">Cryptotermes secundus</name>
    <dbReference type="NCBI Taxonomy" id="105785"/>
    <lineage>
        <taxon>Eukaryota</taxon>
        <taxon>Metazoa</taxon>
        <taxon>Ecdysozoa</taxon>
        <taxon>Arthropoda</taxon>
        <taxon>Hexapoda</taxon>
        <taxon>Insecta</taxon>
        <taxon>Pterygota</taxon>
        <taxon>Neoptera</taxon>
        <taxon>Polyneoptera</taxon>
        <taxon>Dictyoptera</taxon>
        <taxon>Blattodea</taxon>
        <taxon>Blattoidea</taxon>
        <taxon>Termitoidae</taxon>
        <taxon>Kalotermitidae</taxon>
        <taxon>Cryptotermitinae</taxon>
        <taxon>Cryptotermes</taxon>
    </lineage>
</organism>
<feature type="compositionally biased region" description="Polar residues" evidence="1">
    <location>
        <begin position="235"/>
        <end position="248"/>
    </location>
</feature>
<dbReference type="GO" id="GO:0003676">
    <property type="term" value="F:nucleic acid binding"/>
    <property type="evidence" value="ECO:0007669"/>
    <property type="project" value="InterPro"/>
</dbReference>
<dbReference type="Proteomes" id="UP000235965">
    <property type="component" value="Unassembled WGS sequence"/>
</dbReference>
<evidence type="ECO:0000256" key="1">
    <source>
        <dbReference type="SAM" id="MobiDB-lite"/>
    </source>
</evidence>
<dbReference type="PANTHER" id="PTHR40240:SF1">
    <property type="entry name" value="PLEXUS, ISOFORM A"/>
    <property type="match status" value="1"/>
</dbReference>
<feature type="compositionally biased region" description="Polar residues" evidence="1">
    <location>
        <begin position="218"/>
        <end position="227"/>
    </location>
</feature>
<accession>A0A2J7PEA4</accession>
<dbReference type="PANTHER" id="PTHR40240">
    <property type="entry name" value="PLEXUS, ISOFORM A"/>
    <property type="match status" value="1"/>
</dbReference>
<gene>
    <name evidence="2" type="ORF">B7P43_G11402</name>
</gene>
<proteinExistence type="predicted"/>
<feature type="region of interest" description="Disordered" evidence="1">
    <location>
        <begin position="651"/>
        <end position="670"/>
    </location>
</feature>